<gene>
    <name evidence="2" type="ORF">GUA24_10190</name>
</gene>
<dbReference type="GO" id="GO:0009190">
    <property type="term" value="P:cyclic nucleotide biosynthetic process"/>
    <property type="evidence" value="ECO:0007669"/>
    <property type="project" value="InterPro"/>
</dbReference>
<dbReference type="Proteomes" id="UP000638311">
    <property type="component" value="Unassembled WGS sequence"/>
</dbReference>
<dbReference type="InterPro" id="IPR029787">
    <property type="entry name" value="Nucleotide_cyclase"/>
</dbReference>
<dbReference type="SUPFAM" id="SSF55073">
    <property type="entry name" value="Nucleotide cyclase"/>
    <property type="match status" value="1"/>
</dbReference>
<dbReference type="GO" id="GO:0004016">
    <property type="term" value="F:adenylate cyclase activity"/>
    <property type="evidence" value="ECO:0007669"/>
    <property type="project" value="UniProtKB-ARBA"/>
</dbReference>
<dbReference type="GO" id="GO:0035556">
    <property type="term" value="P:intracellular signal transduction"/>
    <property type="evidence" value="ECO:0007669"/>
    <property type="project" value="InterPro"/>
</dbReference>
<evidence type="ECO:0000313" key="3">
    <source>
        <dbReference type="Proteomes" id="UP000638311"/>
    </source>
</evidence>
<name>A0A6B1XD60_BIFLN</name>
<dbReference type="EMBL" id="WXDR01000037">
    <property type="protein sequence ID" value="MZU09328.1"/>
    <property type="molecule type" value="Genomic_DNA"/>
</dbReference>
<evidence type="ECO:0000259" key="1">
    <source>
        <dbReference type="PROSITE" id="PS50125"/>
    </source>
</evidence>
<proteinExistence type="predicted"/>
<dbReference type="PROSITE" id="PS50125">
    <property type="entry name" value="GUANYLATE_CYCLASE_2"/>
    <property type="match status" value="1"/>
</dbReference>
<dbReference type="InterPro" id="IPR001054">
    <property type="entry name" value="A/G_cyclase"/>
</dbReference>
<sequence length="276" mass="31182">MENKMGNSTINFKSFNLSTAEDVIKEILTDTNKFDHLDYLPSLDNALSYTNGAYVKNTAFFIDIRNSSKLITKEGYDRRIIARFYRSYISEIIAVLRSHECCKEINIVGDCVSAIFVENKDKSGEYKDRSDVIEALESASMFNPLLGIINNLFSKHYKRRIDIKAGVGIATGEALVIQAGDKGSGINKPIFLGDNVNTAAHLCDKANNENYPYFTLTDQNVKDNCKRYIANPDNQTFADFLAKQFPTDEGKCFYGGNFVRTPFNDRLKELQNDCNF</sequence>
<dbReference type="Gene3D" id="3.30.70.1230">
    <property type="entry name" value="Nucleotide cyclase"/>
    <property type="match status" value="1"/>
</dbReference>
<reference evidence="2" key="1">
    <citation type="journal article" date="2019" name="Nat. Med.">
        <title>A library of human gut bacterial isolates paired with longitudinal multiomics data enables mechanistic microbiome research.</title>
        <authorList>
            <person name="Poyet M."/>
            <person name="Groussin M."/>
            <person name="Gibbons S.M."/>
            <person name="Avila-Pacheco J."/>
            <person name="Jiang X."/>
            <person name="Kearney S.M."/>
            <person name="Perrotta A.R."/>
            <person name="Berdy B."/>
            <person name="Zhao S."/>
            <person name="Lieberman T.D."/>
            <person name="Swanson P.K."/>
            <person name="Smith M."/>
            <person name="Roesemann S."/>
            <person name="Alexander J.E."/>
            <person name="Rich S.A."/>
            <person name="Livny J."/>
            <person name="Vlamakis H."/>
            <person name="Clish C."/>
            <person name="Bullock K."/>
            <person name="Deik A."/>
            <person name="Scott J."/>
            <person name="Pierce K.A."/>
            <person name="Xavier R.J."/>
            <person name="Alm E.J."/>
        </authorList>
    </citation>
    <scope>NUCLEOTIDE SEQUENCE</scope>
    <source>
        <strain evidence="2">BIOML-A409</strain>
    </source>
</reference>
<protein>
    <submittedName>
        <fullName evidence="2">Mononucleotidyl cyclase</fullName>
    </submittedName>
</protein>
<dbReference type="AlphaFoldDB" id="A0A6B1XD60"/>
<comment type="caution">
    <text evidence="2">The sequence shown here is derived from an EMBL/GenBank/DDBJ whole genome shotgun (WGS) entry which is preliminary data.</text>
</comment>
<organism evidence="2 3">
    <name type="scientific">Bifidobacterium longum</name>
    <dbReference type="NCBI Taxonomy" id="216816"/>
    <lineage>
        <taxon>Bacteria</taxon>
        <taxon>Bacillati</taxon>
        <taxon>Actinomycetota</taxon>
        <taxon>Actinomycetes</taxon>
        <taxon>Bifidobacteriales</taxon>
        <taxon>Bifidobacteriaceae</taxon>
        <taxon>Bifidobacterium</taxon>
    </lineage>
</organism>
<evidence type="ECO:0000313" key="2">
    <source>
        <dbReference type="EMBL" id="MZU09328.1"/>
    </source>
</evidence>
<accession>A0A6B1XD60</accession>
<feature type="domain" description="Guanylate cyclase" evidence="1">
    <location>
        <begin position="58"/>
        <end position="203"/>
    </location>
</feature>